<feature type="signal peptide" evidence="1">
    <location>
        <begin position="1"/>
        <end position="35"/>
    </location>
</feature>
<dbReference type="PANTHER" id="PTHR43135">
    <property type="entry name" value="ALPHA-D-RIBOSE 1-METHYLPHOSPHONATE 5-TRIPHOSPHATE DIPHOSPHATASE"/>
    <property type="match status" value="1"/>
</dbReference>
<dbReference type="Pfam" id="PF01979">
    <property type="entry name" value="Amidohydro_1"/>
    <property type="match status" value="1"/>
</dbReference>
<dbReference type="Proteomes" id="UP001359886">
    <property type="component" value="Unassembled WGS sequence"/>
</dbReference>
<evidence type="ECO:0000313" key="3">
    <source>
        <dbReference type="EMBL" id="MEJ8568036.1"/>
    </source>
</evidence>
<dbReference type="EMBL" id="JAZHOG010000006">
    <property type="protein sequence ID" value="MEJ8568036.1"/>
    <property type="molecule type" value="Genomic_DNA"/>
</dbReference>
<dbReference type="AlphaFoldDB" id="A0AAW9RE39"/>
<feature type="domain" description="Amidohydrolase-related" evidence="2">
    <location>
        <begin position="88"/>
        <end position="447"/>
    </location>
</feature>
<reference evidence="3 4" key="1">
    <citation type="submission" date="2024-02" db="EMBL/GenBank/DDBJ databases">
        <title>A novel Wenzhouxiangellaceae bacterium, isolated from coastal sediments.</title>
        <authorList>
            <person name="Du Z.-J."/>
            <person name="Ye Y.-Q."/>
            <person name="Zhang X.-Y."/>
        </authorList>
    </citation>
    <scope>NUCLEOTIDE SEQUENCE [LARGE SCALE GENOMIC DNA]</scope>
    <source>
        <strain evidence="3 4">CH-27</strain>
    </source>
</reference>
<keyword evidence="1" id="KW-0732">Signal</keyword>
<evidence type="ECO:0000256" key="1">
    <source>
        <dbReference type="SAM" id="SignalP"/>
    </source>
</evidence>
<dbReference type="InterPro" id="IPR011059">
    <property type="entry name" value="Metal-dep_hydrolase_composite"/>
</dbReference>
<gene>
    <name evidence="3" type="ORF">V3330_10400</name>
</gene>
<dbReference type="SUPFAM" id="SSF51556">
    <property type="entry name" value="Metallo-dependent hydrolases"/>
    <property type="match status" value="1"/>
</dbReference>
<dbReference type="Gene3D" id="1.20.58.520">
    <property type="entry name" value="Amidohydrolase"/>
    <property type="match status" value="1"/>
</dbReference>
<dbReference type="Gene3D" id="2.30.40.10">
    <property type="entry name" value="Urease, subunit C, domain 1"/>
    <property type="match status" value="1"/>
</dbReference>
<proteinExistence type="predicted"/>
<dbReference type="InterPro" id="IPR032466">
    <property type="entry name" value="Metal_Hydrolase"/>
</dbReference>
<comment type="caution">
    <text evidence="3">The sequence shown here is derived from an EMBL/GenBank/DDBJ whole genome shotgun (WGS) entry which is preliminary data.</text>
</comment>
<organism evidence="3 4">
    <name type="scientific">Elongatibacter sediminis</name>
    <dbReference type="NCBI Taxonomy" id="3119006"/>
    <lineage>
        <taxon>Bacteria</taxon>
        <taxon>Pseudomonadati</taxon>
        <taxon>Pseudomonadota</taxon>
        <taxon>Gammaproteobacteria</taxon>
        <taxon>Chromatiales</taxon>
        <taxon>Wenzhouxiangellaceae</taxon>
        <taxon>Elongatibacter</taxon>
    </lineage>
</organism>
<keyword evidence="4" id="KW-1185">Reference proteome</keyword>
<dbReference type="RefSeq" id="WP_354695359.1">
    <property type="nucleotide sequence ID" value="NZ_JAZHOG010000006.1"/>
</dbReference>
<accession>A0AAW9RE39</accession>
<dbReference type="Gene3D" id="3.30.110.90">
    <property type="entry name" value="Amidohydrolase"/>
    <property type="match status" value="1"/>
</dbReference>
<dbReference type="InterPro" id="IPR051781">
    <property type="entry name" value="Metallo-dep_Hydrolase"/>
</dbReference>
<dbReference type="SUPFAM" id="SSF51338">
    <property type="entry name" value="Composite domain of metallo-dependent hydrolases"/>
    <property type="match status" value="1"/>
</dbReference>
<evidence type="ECO:0000313" key="4">
    <source>
        <dbReference type="Proteomes" id="UP001359886"/>
    </source>
</evidence>
<dbReference type="GO" id="GO:0016810">
    <property type="term" value="F:hydrolase activity, acting on carbon-nitrogen (but not peptide) bonds"/>
    <property type="evidence" value="ECO:0007669"/>
    <property type="project" value="InterPro"/>
</dbReference>
<sequence length="459" mass="49918">MPKSEMRLSAPLRTRAFTACASALLAGFSAVSASADLLIENVTLIDGTGRAPVAGATVLVEDDRITRVGRDAVDAPRGVDRIDGEGKYLIPGLMDVHIHLRGAVRVAKDGFVEDDHDVRLGEQALQGFLYSGVTTVYDVGNVPDYIFSLRERERSGELISTRLLATGGIVTYPGSHGSDHGATLIDDWPEATVALQAHADRQPDMVKFTLEERGWGARPLIPLLPVDLLQHSIEFFNERGIRTTAHTSSEWRARQAIYAGIDTLAHPVIQGPITDAFAKLMGAKKIPMTTTLTIGENYSRLAEHPEYLDQPLYQAVLDAEEIRTLQEETAAKYRAETWTWWMKLMSPVAAENLRKIHEAGGVLALGTDQSSGPAVHREMELLAAAGIPPLEVIRIATLNSATFLGRADDMGSIEEGKIADLVLLDADPSADIDNAKQIRQVIKAGEVIDRSALNLPVNR</sequence>
<evidence type="ECO:0000259" key="2">
    <source>
        <dbReference type="Pfam" id="PF01979"/>
    </source>
</evidence>
<protein>
    <submittedName>
        <fullName evidence="3">Amidohydrolase family protein</fullName>
    </submittedName>
</protein>
<dbReference type="InterPro" id="IPR006680">
    <property type="entry name" value="Amidohydro-rel"/>
</dbReference>
<feature type="chain" id="PRO_5043454790" evidence="1">
    <location>
        <begin position="36"/>
        <end position="459"/>
    </location>
</feature>
<dbReference type="PANTHER" id="PTHR43135:SF3">
    <property type="entry name" value="ALPHA-D-RIBOSE 1-METHYLPHOSPHONATE 5-TRIPHOSPHATE DIPHOSPHATASE"/>
    <property type="match status" value="1"/>
</dbReference>
<name>A0AAW9RE39_9GAMM</name>
<dbReference type="Gene3D" id="3.40.50.10910">
    <property type="entry name" value="Amidohydrolase"/>
    <property type="match status" value="1"/>
</dbReference>